<organism evidence="2 3">
    <name type="scientific">Halomonas cupida</name>
    <dbReference type="NCBI Taxonomy" id="44933"/>
    <lineage>
        <taxon>Bacteria</taxon>
        <taxon>Pseudomonadati</taxon>
        <taxon>Pseudomonadota</taxon>
        <taxon>Gammaproteobacteria</taxon>
        <taxon>Oceanospirillales</taxon>
        <taxon>Halomonadaceae</taxon>
        <taxon>Halomonas</taxon>
    </lineage>
</organism>
<dbReference type="OrthoDB" id="4380123at2"/>
<reference evidence="2 3" key="1">
    <citation type="submission" date="2016-11" db="EMBL/GenBank/DDBJ databases">
        <authorList>
            <person name="Jaros S."/>
            <person name="Januszkiewicz K."/>
            <person name="Wedrychowicz H."/>
        </authorList>
    </citation>
    <scope>NUCLEOTIDE SEQUENCE [LARGE SCALE GENOMIC DNA]</scope>
    <source>
        <strain evidence="2 3">DSM 4740</strain>
    </source>
</reference>
<evidence type="ECO:0000313" key="4">
    <source>
        <dbReference type="Proteomes" id="UP000321726"/>
    </source>
</evidence>
<evidence type="ECO:0000313" key="2">
    <source>
        <dbReference type="EMBL" id="SHL96012.1"/>
    </source>
</evidence>
<dbReference type="STRING" id="44933.SAMN05660971_01821"/>
<dbReference type="PANTHER" id="PTHR17985:SF8">
    <property type="entry name" value="TRANSPORT AND GOLGI ORGANIZATION PROTEIN 2 HOMOLOG"/>
    <property type="match status" value="1"/>
</dbReference>
<accession>A0A1M7EW14</accession>
<dbReference type="EMBL" id="FRCA01000004">
    <property type="protein sequence ID" value="SHL96012.1"/>
    <property type="molecule type" value="Genomic_DNA"/>
</dbReference>
<protein>
    <submittedName>
        <fullName evidence="2">Uncharacterized conserved protein, contains NRDE domain</fullName>
    </submittedName>
</protein>
<dbReference type="InterPro" id="IPR008551">
    <property type="entry name" value="TANGO2"/>
</dbReference>
<dbReference type="RefSeq" id="WP_073434876.1">
    <property type="nucleotide sequence ID" value="NZ_BJXU01000038.1"/>
</dbReference>
<dbReference type="Proteomes" id="UP000184123">
    <property type="component" value="Unassembled WGS sequence"/>
</dbReference>
<dbReference type="AlphaFoldDB" id="A0A1M7EW14"/>
<dbReference type="EMBL" id="BJXU01000038">
    <property type="protein sequence ID" value="GEN23290.1"/>
    <property type="molecule type" value="Genomic_DNA"/>
</dbReference>
<evidence type="ECO:0000313" key="3">
    <source>
        <dbReference type="Proteomes" id="UP000184123"/>
    </source>
</evidence>
<evidence type="ECO:0000313" key="1">
    <source>
        <dbReference type="EMBL" id="GEN23290.1"/>
    </source>
</evidence>
<name>A0A1M7EW14_9GAMM</name>
<reference evidence="1 4" key="2">
    <citation type="submission" date="2019-07" db="EMBL/GenBank/DDBJ databases">
        <title>Whole genome shotgun sequence of Halomonas cupida NBRC 102219.</title>
        <authorList>
            <person name="Hosoyama A."/>
            <person name="Uohara A."/>
            <person name="Ohji S."/>
            <person name="Ichikawa N."/>
        </authorList>
    </citation>
    <scope>NUCLEOTIDE SEQUENCE [LARGE SCALE GENOMIC DNA]</scope>
    <source>
        <strain evidence="1 4">NBRC 102219</strain>
    </source>
</reference>
<keyword evidence="4" id="KW-1185">Reference proteome</keyword>
<sequence>MCLIALHFAPGTSVPLILVANRDEQHSRPTAPLATWRDHSTISGGRDLQAGGSWLAVHQRGRFAALTNVRDPELISTPQTPSRGQLVRDALLADDLEAWLELQLTGTGLAYGGFNLLVGDAQHLWHLSRHRQGMQLAAVTAGTHGLSNATLDSPWPKLVEVRDALSRDMAEGLEPSLRLPESRACFADTRQAPDAMLPDTGVGLELERFLSAPFIVGEDYGTRSTTRLALVTTDSAPHFRMIEQRFGAQGIALGKSQLEIPITAEQRATLVSGVDR</sequence>
<gene>
    <name evidence="1" type="ORF">HCU01_12390</name>
    <name evidence="2" type="ORF">SAMN05660971_01821</name>
</gene>
<dbReference type="Pfam" id="PF05742">
    <property type="entry name" value="TANGO2"/>
    <property type="match status" value="1"/>
</dbReference>
<dbReference type="PANTHER" id="PTHR17985">
    <property type="entry name" value="SER/THR-RICH PROTEIN T10 IN DGCR REGION"/>
    <property type="match status" value="1"/>
</dbReference>
<dbReference type="Proteomes" id="UP000321726">
    <property type="component" value="Unassembled WGS sequence"/>
</dbReference>
<proteinExistence type="predicted"/>